<dbReference type="RefSeq" id="WP_346128291.1">
    <property type="nucleotide sequence ID" value="NZ_BAABBE010000003.1"/>
</dbReference>
<dbReference type="EMBL" id="BAABBE010000003">
    <property type="protein sequence ID" value="GAA3627742.1"/>
    <property type="molecule type" value="Genomic_DNA"/>
</dbReference>
<feature type="transmembrane region" description="Helical" evidence="1">
    <location>
        <begin position="278"/>
        <end position="299"/>
    </location>
</feature>
<evidence type="ECO:0000256" key="1">
    <source>
        <dbReference type="SAM" id="Phobius"/>
    </source>
</evidence>
<keyword evidence="3" id="KW-1185">Reference proteome</keyword>
<sequence length="301" mass="32355">MDLRVLAGDPVDPDLGAQVTVSVGEGLAGDAVPFVRVTKGEVRRILVGQARTDGARIDVLVRAAWRENGGWHRESWPGDGVAELLRHPAHLIPDGDDRPGVISKAIAEGPRNTVAELRGLRYEMERQVADLLAQRRNTALRMVMAQLVELSIAVSRARDQARDTLREVRNPGARGHCEAMDVELGDEVTRLQSLLSSVSTFAVAQEGESQQRFNMLAAAAAAGLGLPALILSLYGADDYLPFTWDKAWRALVPIAIALSVAGGVILHRMPGRTTAKQYLAALGLIAGLISMLLVAGFLAPR</sequence>
<evidence type="ECO:0000313" key="2">
    <source>
        <dbReference type="EMBL" id="GAA3627742.1"/>
    </source>
</evidence>
<gene>
    <name evidence="2" type="ORF">GCM10022267_12600</name>
</gene>
<keyword evidence="1" id="KW-0812">Transmembrane</keyword>
<feature type="transmembrane region" description="Helical" evidence="1">
    <location>
        <begin position="215"/>
        <end position="235"/>
    </location>
</feature>
<reference evidence="3" key="1">
    <citation type="journal article" date="2019" name="Int. J. Syst. Evol. Microbiol.">
        <title>The Global Catalogue of Microorganisms (GCM) 10K type strain sequencing project: providing services to taxonomists for standard genome sequencing and annotation.</title>
        <authorList>
            <consortium name="The Broad Institute Genomics Platform"/>
            <consortium name="The Broad Institute Genome Sequencing Center for Infectious Disease"/>
            <person name="Wu L."/>
            <person name="Ma J."/>
        </authorList>
    </citation>
    <scope>NUCLEOTIDE SEQUENCE [LARGE SCALE GENOMIC DNA]</scope>
    <source>
        <strain evidence="3">JCM 17494</strain>
    </source>
</reference>
<name>A0ABP7A9U0_9PSEU</name>
<organism evidence="2 3">
    <name type="scientific">Lentzea roselyniae</name>
    <dbReference type="NCBI Taxonomy" id="531940"/>
    <lineage>
        <taxon>Bacteria</taxon>
        <taxon>Bacillati</taxon>
        <taxon>Actinomycetota</taxon>
        <taxon>Actinomycetes</taxon>
        <taxon>Pseudonocardiales</taxon>
        <taxon>Pseudonocardiaceae</taxon>
        <taxon>Lentzea</taxon>
    </lineage>
</organism>
<protein>
    <submittedName>
        <fullName evidence="2">Uncharacterized protein</fullName>
    </submittedName>
</protein>
<proteinExistence type="predicted"/>
<evidence type="ECO:0000313" key="3">
    <source>
        <dbReference type="Proteomes" id="UP001500711"/>
    </source>
</evidence>
<keyword evidence="1" id="KW-1133">Transmembrane helix</keyword>
<keyword evidence="1" id="KW-0472">Membrane</keyword>
<dbReference type="Proteomes" id="UP001500711">
    <property type="component" value="Unassembled WGS sequence"/>
</dbReference>
<feature type="transmembrane region" description="Helical" evidence="1">
    <location>
        <begin position="247"/>
        <end position="266"/>
    </location>
</feature>
<accession>A0ABP7A9U0</accession>
<comment type="caution">
    <text evidence="2">The sequence shown here is derived from an EMBL/GenBank/DDBJ whole genome shotgun (WGS) entry which is preliminary data.</text>
</comment>